<dbReference type="GO" id="GO:0022857">
    <property type="term" value="F:transmembrane transporter activity"/>
    <property type="evidence" value="ECO:0007669"/>
    <property type="project" value="InterPro"/>
</dbReference>
<evidence type="ECO:0000313" key="9">
    <source>
        <dbReference type="Proteomes" id="UP000654370"/>
    </source>
</evidence>
<dbReference type="PANTHER" id="PTHR23502">
    <property type="entry name" value="MAJOR FACILITATOR SUPERFAMILY"/>
    <property type="match status" value="1"/>
</dbReference>
<proteinExistence type="predicted"/>
<keyword evidence="2 6" id="KW-0812">Transmembrane</keyword>
<evidence type="ECO:0000256" key="1">
    <source>
        <dbReference type="ARBA" id="ARBA00004141"/>
    </source>
</evidence>
<comment type="caution">
    <text evidence="8">The sequence shown here is derived from an EMBL/GenBank/DDBJ whole genome shotgun (WGS) entry which is preliminary data.</text>
</comment>
<feature type="transmembrane region" description="Helical" evidence="6">
    <location>
        <begin position="232"/>
        <end position="252"/>
    </location>
</feature>
<feature type="transmembrane region" description="Helical" evidence="6">
    <location>
        <begin position="195"/>
        <end position="220"/>
    </location>
</feature>
<feature type="transmembrane region" description="Helical" evidence="6">
    <location>
        <begin position="447"/>
        <end position="468"/>
    </location>
</feature>
<reference evidence="8" key="1">
    <citation type="submission" date="2020-12" db="EMBL/GenBank/DDBJ databases">
        <title>Metabolic potential, ecology and presence of endohyphal bacteria is reflected in genomic diversity of Mucoromycotina.</title>
        <authorList>
            <person name="Muszewska A."/>
            <person name="Okrasinska A."/>
            <person name="Steczkiewicz K."/>
            <person name="Drgas O."/>
            <person name="Orlowska M."/>
            <person name="Perlinska-Lenart U."/>
            <person name="Aleksandrzak-Piekarczyk T."/>
            <person name="Szatraj K."/>
            <person name="Zielenkiewicz U."/>
            <person name="Pilsyk S."/>
            <person name="Malc E."/>
            <person name="Mieczkowski P."/>
            <person name="Kruszewska J.S."/>
            <person name="Biernat P."/>
            <person name="Pawlowska J."/>
        </authorList>
    </citation>
    <scope>NUCLEOTIDE SEQUENCE</scope>
    <source>
        <strain evidence="8">WA0000067209</strain>
    </source>
</reference>
<dbReference type="EMBL" id="JAEPQZ010000012">
    <property type="protein sequence ID" value="KAG2174712.1"/>
    <property type="molecule type" value="Genomic_DNA"/>
</dbReference>
<sequence length="497" mass="55452">MLKPSISRLEQCKTIQERVQAEQSNDTDLEAASTTAQDEKPAISAPLSEVESDEKPYSAFSQIQKSIILAIVGLAGAASTLSSSIYLPALTAIQEVSFCSNYTIDFATTPELINITISLYMTADLLDNHDYLCRLKYWFGSCTQLFRLDRLANAPNYSALIVLRMLQAFGATSVIAVGAGCIGDIASPSQRGVYFSIYSAGPLLGPILGPIMGGVVVLFSSSFLAQNLGWRWIFWLLLILAGLIFIMVLFFLPESLRSLVGDGSGYANPTPQQWWKRRVLKKRTTENLKSHSKERSRFLQLPNVFRTFLYLLQPDVALYRDFKVVARQHGFNPAKLSRGSLPLDFPIFHARFHSVWIPLILFDVLIMIYGFLLWKEVHMAGPLVVHFFIGFCNTSLFSGIQALLIDLYPENSASISASNNFVRCLLGAASTATIQAGISAIGVHYMFLTLGLICFACNSILIALVRFGPEWRAQRMKREQEARRLYDDQEKLPLQLE</sequence>
<feature type="compositionally biased region" description="Polar residues" evidence="5">
    <location>
        <begin position="21"/>
        <end position="36"/>
    </location>
</feature>
<dbReference type="SUPFAM" id="SSF103473">
    <property type="entry name" value="MFS general substrate transporter"/>
    <property type="match status" value="1"/>
</dbReference>
<evidence type="ECO:0000256" key="2">
    <source>
        <dbReference type="ARBA" id="ARBA00022692"/>
    </source>
</evidence>
<dbReference type="InterPro" id="IPR011701">
    <property type="entry name" value="MFS"/>
</dbReference>
<evidence type="ECO:0000313" key="8">
    <source>
        <dbReference type="EMBL" id="KAG2174712.1"/>
    </source>
</evidence>
<evidence type="ECO:0000256" key="6">
    <source>
        <dbReference type="SAM" id="Phobius"/>
    </source>
</evidence>
<dbReference type="Pfam" id="PF07690">
    <property type="entry name" value="MFS_1"/>
    <property type="match status" value="1"/>
</dbReference>
<accession>A0A8H7UAT1</accession>
<organism evidence="8 9">
    <name type="scientific">Mortierella isabellina</name>
    <name type="common">Filamentous fungus</name>
    <name type="synonym">Umbelopsis isabellina</name>
    <dbReference type="NCBI Taxonomy" id="91625"/>
    <lineage>
        <taxon>Eukaryota</taxon>
        <taxon>Fungi</taxon>
        <taxon>Fungi incertae sedis</taxon>
        <taxon>Mucoromycota</taxon>
        <taxon>Mucoromycotina</taxon>
        <taxon>Umbelopsidomycetes</taxon>
        <taxon>Umbelopsidales</taxon>
        <taxon>Umbelopsidaceae</taxon>
        <taxon>Umbelopsis</taxon>
    </lineage>
</organism>
<feature type="transmembrane region" description="Helical" evidence="6">
    <location>
        <begin position="157"/>
        <end position="183"/>
    </location>
</feature>
<evidence type="ECO:0000256" key="4">
    <source>
        <dbReference type="ARBA" id="ARBA00023136"/>
    </source>
</evidence>
<feature type="domain" description="Major facilitator superfamily (MFS) profile" evidence="7">
    <location>
        <begin position="68"/>
        <end position="497"/>
    </location>
</feature>
<comment type="subcellular location">
    <subcellularLocation>
        <location evidence="1">Membrane</location>
        <topology evidence="1">Multi-pass membrane protein</topology>
    </subcellularLocation>
</comment>
<name>A0A8H7UAT1_MORIS</name>
<dbReference type="OrthoDB" id="440553at2759"/>
<feature type="region of interest" description="Disordered" evidence="5">
    <location>
        <begin position="17"/>
        <end position="50"/>
    </location>
</feature>
<dbReference type="PANTHER" id="PTHR23502:SF21">
    <property type="entry name" value="DITYROSINE TRANSPORTER 1"/>
    <property type="match status" value="1"/>
</dbReference>
<feature type="transmembrane region" description="Helical" evidence="6">
    <location>
        <begin position="386"/>
        <end position="408"/>
    </location>
</feature>
<dbReference type="Gene3D" id="1.20.1250.20">
    <property type="entry name" value="MFS general substrate transporter like domains"/>
    <property type="match status" value="1"/>
</dbReference>
<dbReference type="PROSITE" id="PS50850">
    <property type="entry name" value="MFS"/>
    <property type="match status" value="1"/>
</dbReference>
<gene>
    <name evidence="8" type="ORF">INT43_005770</name>
</gene>
<protein>
    <recommendedName>
        <fullName evidence="7">Major facilitator superfamily (MFS) profile domain-containing protein</fullName>
    </recommendedName>
</protein>
<dbReference type="InterPro" id="IPR036259">
    <property type="entry name" value="MFS_trans_sf"/>
</dbReference>
<dbReference type="AlphaFoldDB" id="A0A8H7UAT1"/>
<dbReference type="Proteomes" id="UP000654370">
    <property type="component" value="Unassembled WGS sequence"/>
</dbReference>
<evidence type="ECO:0000256" key="5">
    <source>
        <dbReference type="SAM" id="MobiDB-lite"/>
    </source>
</evidence>
<keyword evidence="4 6" id="KW-0472">Membrane</keyword>
<keyword evidence="3 6" id="KW-1133">Transmembrane helix</keyword>
<feature type="transmembrane region" description="Helical" evidence="6">
    <location>
        <begin position="355"/>
        <end position="374"/>
    </location>
</feature>
<dbReference type="InterPro" id="IPR020846">
    <property type="entry name" value="MFS_dom"/>
</dbReference>
<evidence type="ECO:0000256" key="3">
    <source>
        <dbReference type="ARBA" id="ARBA00022989"/>
    </source>
</evidence>
<keyword evidence="9" id="KW-1185">Reference proteome</keyword>
<evidence type="ECO:0000259" key="7">
    <source>
        <dbReference type="PROSITE" id="PS50850"/>
    </source>
</evidence>
<dbReference type="GO" id="GO:0005886">
    <property type="term" value="C:plasma membrane"/>
    <property type="evidence" value="ECO:0007669"/>
    <property type="project" value="TreeGrafter"/>
</dbReference>